<dbReference type="RefSeq" id="WP_377423157.1">
    <property type="nucleotide sequence ID" value="NZ_JBHSPR010000013.1"/>
</dbReference>
<dbReference type="PANTHER" id="PTHR45947:SF3">
    <property type="entry name" value="SULFOQUINOVOSYL TRANSFERASE SQD2"/>
    <property type="match status" value="1"/>
</dbReference>
<sequence>MTSVVGKRTEHWTDLFAALAARPEVSLTVLAADVSERTRRDLDRLSDRSSRLRCHVLPHRIGEDRTGHMASVLFASDGLRALARDRPPDVIHIIGEAAYLSTWQVLHLRRRHWPGVPATLYAAQNVVIRFPPPFPLIERYAYGAVDHAFPITPAALHVLRSKGYRGRATLVPLGVDTSTFQPASTAPSPAFTAGFVGRLEPHKGIGDLLRAVELLDCDLLVVGDGSMRADVERAAVRRPGRVTLCGWADHQALPGLLARMDVLVLPSVELVQRNVVPWIGIPLREQFGRVLVEAMACGVPVIGSDIGEIPYVIGAAGLTVPSRDADALADRLGRLRDDPAFTRELAGRGLLRATTEFSWDRIADLMCGVWGQETGRSRSGQVDSPPASVSTSSTFGAVVSARRSVTTHSATSHSAVHG</sequence>
<proteinExistence type="predicted"/>
<dbReference type="EC" id="2.4.-.-" evidence="2"/>
<name>A0ABW1KA03_9ACTN</name>
<evidence type="ECO:0000313" key="2">
    <source>
        <dbReference type="EMBL" id="MFC6018112.1"/>
    </source>
</evidence>
<accession>A0ABW1KA03</accession>
<comment type="caution">
    <text evidence="2">The sequence shown here is derived from an EMBL/GenBank/DDBJ whole genome shotgun (WGS) entry which is preliminary data.</text>
</comment>
<dbReference type="PANTHER" id="PTHR45947">
    <property type="entry name" value="SULFOQUINOVOSYL TRANSFERASE SQD2"/>
    <property type="match status" value="1"/>
</dbReference>
<dbReference type="EMBL" id="JBHSPR010000013">
    <property type="protein sequence ID" value="MFC6018112.1"/>
    <property type="molecule type" value="Genomic_DNA"/>
</dbReference>
<reference evidence="3" key="1">
    <citation type="journal article" date="2019" name="Int. J. Syst. Evol. Microbiol.">
        <title>The Global Catalogue of Microorganisms (GCM) 10K type strain sequencing project: providing services to taxonomists for standard genome sequencing and annotation.</title>
        <authorList>
            <consortium name="The Broad Institute Genomics Platform"/>
            <consortium name="The Broad Institute Genome Sequencing Center for Infectious Disease"/>
            <person name="Wu L."/>
            <person name="Ma J."/>
        </authorList>
    </citation>
    <scope>NUCLEOTIDE SEQUENCE [LARGE SCALE GENOMIC DNA]</scope>
    <source>
        <strain evidence="3">ZS-35-S2</strain>
    </source>
</reference>
<dbReference type="Pfam" id="PF13692">
    <property type="entry name" value="Glyco_trans_1_4"/>
    <property type="match status" value="1"/>
</dbReference>
<dbReference type="Proteomes" id="UP001596203">
    <property type="component" value="Unassembled WGS sequence"/>
</dbReference>
<gene>
    <name evidence="2" type="ORF">ACFP2T_18120</name>
</gene>
<dbReference type="CDD" id="cd03801">
    <property type="entry name" value="GT4_PimA-like"/>
    <property type="match status" value="1"/>
</dbReference>
<feature type="region of interest" description="Disordered" evidence="1">
    <location>
        <begin position="374"/>
        <end position="393"/>
    </location>
</feature>
<dbReference type="InterPro" id="IPR050194">
    <property type="entry name" value="Glycosyltransferase_grp1"/>
</dbReference>
<organism evidence="2 3">
    <name type="scientific">Plantactinospora solaniradicis</name>
    <dbReference type="NCBI Taxonomy" id="1723736"/>
    <lineage>
        <taxon>Bacteria</taxon>
        <taxon>Bacillati</taxon>
        <taxon>Actinomycetota</taxon>
        <taxon>Actinomycetes</taxon>
        <taxon>Micromonosporales</taxon>
        <taxon>Micromonosporaceae</taxon>
        <taxon>Plantactinospora</taxon>
    </lineage>
</organism>
<evidence type="ECO:0000256" key="1">
    <source>
        <dbReference type="SAM" id="MobiDB-lite"/>
    </source>
</evidence>
<feature type="compositionally biased region" description="Polar residues" evidence="1">
    <location>
        <begin position="377"/>
        <end position="393"/>
    </location>
</feature>
<keyword evidence="2" id="KW-0808">Transferase</keyword>
<keyword evidence="2" id="KW-0328">Glycosyltransferase</keyword>
<keyword evidence="3" id="KW-1185">Reference proteome</keyword>
<dbReference type="Gene3D" id="3.40.50.2000">
    <property type="entry name" value="Glycogen Phosphorylase B"/>
    <property type="match status" value="2"/>
</dbReference>
<dbReference type="SUPFAM" id="SSF53756">
    <property type="entry name" value="UDP-Glycosyltransferase/glycogen phosphorylase"/>
    <property type="match status" value="1"/>
</dbReference>
<protein>
    <submittedName>
        <fullName evidence="2">Glycosyltransferase family 4 protein</fullName>
        <ecNumber evidence="2">2.4.-.-</ecNumber>
    </submittedName>
</protein>
<evidence type="ECO:0000313" key="3">
    <source>
        <dbReference type="Proteomes" id="UP001596203"/>
    </source>
</evidence>
<dbReference type="GO" id="GO:0016757">
    <property type="term" value="F:glycosyltransferase activity"/>
    <property type="evidence" value="ECO:0007669"/>
    <property type="project" value="UniProtKB-KW"/>
</dbReference>